<dbReference type="InterPro" id="IPR000246">
    <property type="entry name" value="Peptidase_T2"/>
</dbReference>
<dbReference type="GO" id="GO:0016787">
    <property type="term" value="F:hydrolase activity"/>
    <property type="evidence" value="ECO:0007669"/>
    <property type="project" value="InterPro"/>
</dbReference>
<dbReference type="Pfam" id="PF01112">
    <property type="entry name" value="Asparaginase_2"/>
    <property type="match status" value="1"/>
</dbReference>
<comment type="similarity">
    <text evidence="1">Belongs to the Ntn-hydrolase family.</text>
</comment>
<dbReference type="PANTHER" id="PTHR10188:SF43">
    <property type="entry name" value="ASPARAGINASE (EUROFUNG)"/>
    <property type="match status" value="1"/>
</dbReference>
<feature type="non-terminal residue" evidence="3">
    <location>
        <position position="1"/>
    </location>
</feature>
<evidence type="ECO:0000256" key="1">
    <source>
        <dbReference type="ARBA" id="ARBA00010872"/>
    </source>
</evidence>
<evidence type="ECO:0000313" key="3">
    <source>
        <dbReference type="EMBL" id="KAG5313459.1"/>
    </source>
</evidence>
<comment type="caution">
    <text evidence="3">The sequence shown here is derived from an EMBL/GenBank/DDBJ whole genome shotgun (WGS) entry which is preliminary data.</text>
</comment>
<accession>A0A836JGT6</accession>
<sequence>MLKGNENPETHVTDIMCDYCAWISKILARIGAEARIKKKKKKGVNPVIIVHGGAGRIPQYARKFMLDEVKKAAIAAYHDLTKGCYSLDAVERAICHMESKKYFNCAYGGSLDVNGEVVMDAAIMTNDLRVGCVGAVRNIAHPITLAKMVLQQTEHVLIVEAGAQKFSMESGIPTLSPGQLIVMSDSKTSLHEEGNNERELLDDGDKQSNKKECIPECVIERDKEESALKVAEIEKSLEIEPDFIQLGAVGAVAYDRKKRLASGTSTAGEPGKLHGIVSATGTAIGCGIYANKWGCVSVSGCDKTIYKYAPAQKILRRLRRKAMSIDEVVADVLKDLEKKTEGSFPSESDIGVIALTDKGIPSVSFKCAHFPWAYCVKGYLYYGCARNEIFSEKIDVVERPLDCMCEDSN</sequence>
<dbReference type="InterPro" id="IPR029055">
    <property type="entry name" value="Ntn_hydrolases_N"/>
</dbReference>
<dbReference type="Gene3D" id="3.60.20.30">
    <property type="entry name" value="(Glycosyl)asparaginase"/>
    <property type="match status" value="1"/>
</dbReference>
<protein>
    <submittedName>
        <fullName evidence="3">ASGL1 asparaginase</fullName>
    </submittedName>
</protein>
<evidence type="ECO:0000256" key="2">
    <source>
        <dbReference type="SAM" id="MobiDB-lite"/>
    </source>
</evidence>
<keyword evidence="4" id="KW-1185">Reference proteome</keyword>
<dbReference type="SUPFAM" id="SSF56235">
    <property type="entry name" value="N-terminal nucleophile aminohydrolases (Ntn hydrolases)"/>
    <property type="match status" value="1"/>
</dbReference>
<dbReference type="EMBL" id="JAANHZ010000245">
    <property type="protein sequence ID" value="KAG5313459.1"/>
    <property type="molecule type" value="Genomic_DNA"/>
</dbReference>
<reference evidence="3" key="1">
    <citation type="submission" date="2020-02" db="EMBL/GenBank/DDBJ databases">
        <title>Relaxed selection underlies rapid genomic changes in the transitions from sociality to social parasitism in ants.</title>
        <authorList>
            <person name="Bi X."/>
        </authorList>
    </citation>
    <scope>NUCLEOTIDE SEQUENCE</scope>
    <source>
        <strain evidence="3">BGI-DK2013a</strain>
        <tissue evidence="3">Whole body</tissue>
    </source>
</reference>
<dbReference type="AlphaFoldDB" id="A0A836JGT6"/>
<dbReference type="Proteomes" id="UP000667349">
    <property type="component" value="Unassembled WGS sequence"/>
</dbReference>
<feature type="non-terminal residue" evidence="3">
    <location>
        <position position="409"/>
    </location>
</feature>
<gene>
    <name evidence="3" type="primary">Asrgl1</name>
    <name evidence="3" type="ORF">G6Z75_0001704</name>
</gene>
<dbReference type="PANTHER" id="PTHR10188">
    <property type="entry name" value="L-ASPARAGINASE"/>
    <property type="match status" value="1"/>
</dbReference>
<dbReference type="GO" id="GO:0005737">
    <property type="term" value="C:cytoplasm"/>
    <property type="evidence" value="ECO:0007669"/>
    <property type="project" value="TreeGrafter"/>
</dbReference>
<evidence type="ECO:0000313" key="4">
    <source>
        <dbReference type="Proteomes" id="UP000667349"/>
    </source>
</evidence>
<feature type="region of interest" description="Disordered" evidence="2">
    <location>
        <begin position="188"/>
        <end position="207"/>
    </location>
</feature>
<name>A0A836JGT6_9HYME</name>
<organism evidence="3 4">
    <name type="scientific">Acromyrmex insinuator</name>
    <dbReference type="NCBI Taxonomy" id="230686"/>
    <lineage>
        <taxon>Eukaryota</taxon>
        <taxon>Metazoa</taxon>
        <taxon>Ecdysozoa</taxon>
        <taxon>Arthropoda</taxon>
        <taxon>Hexapoda</taxon>
        <taxon>Insecta</taxon>
        <taxon>Pterygota</taxon>
        <taxon>Neoptera</taxon>
        <taxon>Endopterygota</taxon>
        <taxon>Hymenoptera</taxon>
        <taxon>Apocrita</taxon>
        <taxon>Aculeata</taxon>
        <taxon>Formicoidea</taxon>
        <taxon>Formicidae</taxon>
        <taxon>Myrmicinae</taxon>
        <taxon>Acromyrmex</taxon>
    </lineage>
</organism>
<proteinExistence type="inferred from homology"/>